<dbReference type="Gene3D" id="1.25.40.10">
    <property type="entry name" value="Tetratricopeptide repeat domain"/>
    <property type="match status" value="1"/>
</dbReference>
<proteinExistence type="predicted"/>
<keyword evidence="2" id="KW-1185">Reference proteome</keyword>
<evidence type="ECO:0000313" key="1">
    <source>
        <dbReference type="EMBL" id="GFH49428.1"/>
    </source>
</evidence>
<accession>A0AAD3H476</accession>
<gene>
    <name evidence="1" type="ORF">CTEN210_05904</name>
</gene>
<dbReference type="SUPFAM" id="SSF48452">
    <property type="entry name" value="TPR-like"/>
    <property type="match status" value="1"/>
</dbReference>
<protein>
    <submittedName>
        <fullName evidence="1">Uncharacterized protein</fullName>
    </submittedName>
</protein>
<sequence>MKEAHYQQCPESSLQNIDETSRKLQEQGLKKEALDCLQLGLLKRKELYGCKSAELQNECKRVGKLFVEICKTLEFDEGIDYLHKALKIVKSDRRTKMHIFQLLAELYFKAKHHFMALKCARQVLSLHKALGDGEIDCAAAMLNVCFHLSNMKKHEAALKQAEAAIELLRSKMPRPNSMQTIREYSDTESVAESETLSTVKTDMRVVEVVALGYHNAGVQFEFLGDIKNCYYIFRHGGEIASQFLGQDHTITEMLLESTRCTARQIVKNGIILEI</sequence>
<dbReference type="Proteomes" id="UP001054902">
    <property type="component" value="Unassembled WGS sequence"/>
</dbReference>
<dbReference type="EMBL" id="BLLK01000038">
    <property type="protein sequence ID" value="GFH49428.1"/>
    <property type="molecule type" value="Genomic_DNA"/>
</dbReference>
<evidence type="ECO:0000313" key="2">
    <source>
        <dbReference type="Proteomes" id="UP001054902"/>
    </source>
</evidence>
<name>A0AAD3H476_9STRA</name>
<dbReference type="AlphaFoldDB" id="A0AAD3H476"/>
<dbReference type="InterPro" id="IPR011990">
    <property type="entry name" value="TPR-like_helical_dom_sf"/>
</dbReference>
<organism evidence="1 2">
    <name type="scientific">Chaetoceros tenuissimus</name>
    <dbReference type="NCBI Taxonomy" id="426638"/>
    <lineage>
        <taxon>Eukaryota</taxon>
        <taxon>Sar</taxon>
        <taxon>Stramenopiles</taxon>
        <taxon>Ochrophyta</taxon>
        <taxon>Bacillariophyta</taxon>
        <taxon>Coscinodiscophyceae</taxon>
        <taxon>Chaetocerotophycidae</taxon>
        <taxon>Chaetocerotales</taxon>
        <taxon>Chaetocerotaceae</taxon>
        <taxon>Chaetoceros</taxon>
    </lineage>
</organism>
<comment type="caution">
    <text evidence="1">The sequence shown here is derived from an EMBL/GenBank/DDBJ whole genome shotgun (WGS) entry which is preliminary data.</text>
</comment>
<reference evidence="1 2" key="1">
    <citation type="journal article" date="2021" name="Sci. Rep.">
        <title>The genome of the diatom Chaetoceros tenuissimus carries an ancient integrated fragment of an extant virus.</title>
        <authorList>
            <person name="Hongo Y."/>
            <person name="Kimura K."/>
            <person name="Takaki Y."/>
            <person name="Yoshida Y."/>
            <person name="Baba S."/>
            <person name="Kobayashi G."/>
            <person name="Nagasaki K."/>
            <person name="Hano T."/>
            <person name="Tomaru Y."/>
        </authorList>
    </citation>
    <scope>NUCLEOTIDE SEQUENCE [LARGE SCALE GENOMIC DNA]</scope>
    <source>
        <strain evidence="1 2">NIES-3715</strain>
    </source>
</reference>